<dbReference type="InterPro" id="IPR001633">
    <property type="entry name" value="EAL_dom"/>
</dbReference>
<keyword evidence="11" id="KW-1185">Reference proteome</keyword>
<dbReference type="Proteomes" id="UP001431449">
    <property type="component" value="Unassembled WGS sequence"/>
</dbReference>
<dbReference type="SUPFAM" id="SSF141868">
    <property type="entry name" value="EAL domain-like"/>
    <property type="match status" value="1"/>
</dbReference>
<dbReference type="InterPro" id="IPR029787">
    <property type="entry name" value="Nucleotide_cyclase"/>
</dbReference>
<evidence type="ECO:0000313" key="11">
    <source>
        <dbReference type="Proteomes" id="UP001431449"/>
    </source>
</evidence>
<evidence type="ECO:0000256" key="5">
    <source>
        <dbReference type="ARBA" id="ARBA00023136"/>
    </source>
</evidence>
<organism evidence="10 11">
    <name type="scientific">Pseudomarimonas salicorniae</name>
    <dbReference type="NCBI Taxonomy" id="2933270"/>
    <lineage>
        <taxon>Bacteria</taxon>
        <taxon>Pseudomonadati</taxon>
        <taxon>Pseudomonadota</taxon>
        <taxon>Gammaproteobacteria</taxon>
        <taxon>Lysobacterales</taxon>
        <taxon>Lysobacteraceae</taxon>
        <taxon>Pseudomarimonas</taxon>
    </lineage>
</organism>
<dbReference type="SMART" id="SM00304">
    <property type="entry name" value="HAMP"/>
    <property type="match status" value="1"/>
</dbReference>
<dbReference type="RefSeq" id="WP_248204836.1">
    <property type="nucleotide sequence ID" value="NZ_JALNMH010000002.1"/>
</dbReference>
<accession>A0ABT0GF06</accession>
<feature type="domain" description="GGDEF" evidence="9">
    <location>
        <begin position="307"/>
        <end position="444"/>
    </location>
</feature>
<dbReference type="InterPro" id="IPR052155">
    <property type="entry name" value="Biofilm_reg_signaling"/>
</dbReference>
<keyword evidence="4 6" id="KW-1133">Transmembrane helix</keyword>
<evidence type="ECO:0000259" key="7">
    <source>
        <dbReference type="PROSITE" id="PS50883"/>
    </source>
</evidence>
<dbReference type="Gene3D" id="3.30.70.270">
    <property type="match status" value="1"/>
</dbReference>
<evidence type="ECO:0000256" key="3">
    <source>
        <dbReference type="ARBA" id="ARBA00022692"/>
    </source>
</evidence>
<dbReference type="InterPro" id="IPR000160">
    <property type="entry name" value="GGDEF_dom"/>
</dbReference>
<dbReference type="CDD" id="cd01949">
    <property type="entry name" value="GGDEF"/>
    <property type="match status" value="1"/>
</dbReference>
<dbReference type="CDD" id="cd01948">
    <property type="entry name" value="EAL"/>
    <property type="match status" value="1"/>
</dbReference>
<dbReference type="SMART" id="SM00052">
    <property type="entry name" value="EAL"/>
    <property type="match status" value="1"/>
</dbReference>
<dbReference type="Gene3D" id="6.10.340.10">
    <property type="match status" value="1"/>
</dbReference>
<reference evidence="10" key="1">
    <citation type="submission" date="2022-04" db="EMBL/GenBank/DDBJ databases">
        <title>Lysobacter sp. CAU 1642 isolated from sea sand.</title>
        <authorList>
            <person name="Kim W."/>
        </authorList>
    </citation>
    <scope>NUCLEOTIDE SEQUENCE</scope>
    <source>
        <strain evidence="10">CAU 1642</strain>
    </source>
</reference>
<keyword evidence="3 6" id="KW-0812">Transmembrane</keyword>
<keyword evidence="5 6" id="KW-0472">Membrane</keyword>
<dbReference type="SMART" id="SM00267">
    <property type="entry name" value="GGDEF"/>
    <property type="match status" value="1"/>
</dbReference>
<dbReference type="Pfam" id="PF00672">
    <property type="entry name" value="HAMP"/>
    <property type="match status" value="1"/>
</dbReference>
<feature type="transmembrane region" description="Helical" evidence="6">
    <location>
        <begin position="12"/>
        <end position="32"/>
    </location>
</feature>
<dbReference type="PANTHER" id="PTHR44757:SF2">
    <property type="entry name" value="BIOFILM ARCHITECTURE MAINTENANCE PROTEIN MBAA"/>
    <property type="match status" value="1"/>
</dbReference>
<protein>
    <submittedName>
        <fullName evidence="10">EAL domain-containing protein</fullName>
    </submittedName>
</protein>
<evidence type="ECO:0000256" key="2">
    <source>
        <dbReference type="ARBA" id="ARBA00022475"/>
    </source>
</evidence>
<dbReference type="Pfam" id="PF00990">
    <property type="entry name" value="GGDEF"/>
    <property type="match status" value="1"/>
</dbReference>
<evidence type="ECO:0000256" key="6">
    <source>
        <dbReference type="SAM" id="Phobius"/>
    </source>
</evidence>
<dbReference type="SUPFAM" id="SSF55073">
    <property type="entry name" value="Nucleotide cyclase"/>
    <property type="match status" value="1"/>
</dbReference>
<dbReference type="EMBL" id="JALNMH010000002">
    <property type="protein sequence ID" value="MCK7592605.1"/>
    <property type="molecule type" value="Genomic_DNA"/>
</dbReference>
<dbReference type="Pfam" id="PF17203">
    <property type="entry name" value="sCache_3_2"/>
    <property type="match status" value="1"/>
</dbReference>
<gene>
    <name evidence="10" type="ORF">M0G41_02860</name>
</gene>
<evidence type="ECO:0000259" key="8">
    <source>
        <dbReference type="PROSITE" id="PS50885"/>
    </source>
</evidence>
<dbReference type="PANTHER" id="PTHR44757">
    <property type="entry name" value="DIGUANYLATE CYCLASE DGCP"/>
    <property type="match status" value="1"/>
</dbReference>
<feature type="domain" description="HAMP" evidence="8">
    <location>
        <begin position="219"/>
        <end position="271"/>
    </location>
</feature>
<keyword evidence="2" id="KW-1003">Cell membrane</keyword>
<dbReference type="NCBIfam" id="TIGR00254">
    <property type="entry name" value="GGDEF"/>
    <property type="match status" value="1"/>
</dbReference>
<dbReference type="SUPFAM" id="SSF158472">
    <property type="entry name" value="HAMP domain-like"/>
    <property type="match status" value="1"/>
</dbReference>
<feature type="domain" description="EAL" evidence="7">
    <location>
        <begin position="453"/>
        <end position="706"/>
    </location>
</feature>
<sequence length="706" mass="77118">MPGRRWNGLRARAFGLLLLVLAVVVTSFWLSARHQHRAQDGMVATSSEAMQGLVTEALQRRGEAVARLLAESLANPMYYFDLARIGETVRSAKRLPGVSYVLVFDEQGRVLHDGSLDIDAFGSDMDDPLAFDAIHARGLLTQHDERAVDVAMPILIGDERLGGVRVGLSRADPQRLEALARGDLERRAAADRGRSLRLLFALVGLLLLGGIGLMLLVNRGVLRPIQRMAAAARQIERGDYRISLPGRRTDELGDLERAFVRMADALGRHDQDVLRMAYTDPLTGLANRLAFRERLEQRIVGARAAGQSLTLLFIDLDDFKRINDSMGHDAGDQVLEQVAARLSRCLPQADAETALLARLGGDEFVVLLATGAEHDAARQLAETLLHELQRPFTVLGKQAFLGASIGITRFPDDASEPRSLLKAGDLAMYQAKLAGKNCIRFFHAAMDHAVAESAQLEQALRGAWDRDELSLSFQPIYDLANRRLVGAESLLRWTHPMLGVVPPTVFVAVAERSGLIESIGREVLHAACRAAADWHIAGTRPFVSVNVSALQLRKGDLVEEVQAALSASGLPAELLHLELTETSVMGDEAQVAVLVSRLRAIGVKIWLDDFGTGFSGLSHLRRVPVDGVKIDKSFVFDLLRDPDDLALTSAIIAMAHSLGFTVVAEGVESEAQFDLLRERGCDFAQGYWLGRPVPDAEFTAGHLEGR</sequence>
<name>A0ABT0GF06_9GAMM</name>
<dbReference type="PROSITE" id="PS50885">
    <property type="entry name" value="HAMP"/>
    <property type="match status" value="1"/>
</dbReference>
<dbReference type="InterPro" id="IPR003660">
    <property type="entry name" value="HAMP_dom"/>
</dbReference>
<feature type="transmembrane region" description="Helical" evidence="6">
    <location>
        <begin position="196"/>
        <end position="217"/>
    </location>
</feature>
<dbReference type="Gene3D" id="3.20.20.450">
    <property type="entry name" value="EAL domain"/>
    <property type="match status" value="1"/>
</dbReference>
<dbReference type="Pfam" id="PF00563">
    <property type="entry name" value="EAL"/>
    <property type="match status" value="1"/>
</dbReference>
<dbReference type="InterPro" id="IPR035919">
    <property type="entry name" value="EAL_sf"/>
</dbReference>
<comment type="caution">
    <text evidence="10">The sequence shown here is derived from an EMBL/GenBank/DDBJ whole genome shotgun (WGS) entry which is preliminary data.</text>
</comment>
<comment type="subcellular location">
    <subcellularLocation>
        <location evidence="1">Cell membrane</location>
        <topology evidence="1">Multi-pass membrane protein</topology>
    </subcellularLocation>
</comment>
<proteinExistence type="predicted"/>
<dbReference type="PROSITE" id="PS50887">
    <property type="entry name" value="GGDEF"/>
    <property type="match status" value="1"/>
</dbReference>
<evidence type="ECO:0000256" key="4">
    <source>
        <dbReference type="ARBA" id="ARBA00022989"/>
    </source>
</evidence>
<evidence type="ECO:0000256" key="1">
    <source>
        <dbReference type="ARBA" id="ARBA00004651"/>
    </source>
</evidence>
<dbReference type="InterPro" id="IPR033463">
    <property type="entry name" value="sCache_3"/>
</dbReference>
<evidence type="ECO:0000313" key="10">
    <source>
        <dbReference type="EMBL" id="MCK7592605.1"/>
    </source>
</evidence>
<dbReference type="PROSITE" id="PS50883">
    <property type="entry name" value="EAL"/>
    <property type="match status" value="1"/>
</dbReference>
<dbReference type="CDD" id="cd06225">
    <property type="entry name" value="HAMP"/>
    <property type="match status" value="1"/>
</dbReference>
<dbReference type="InterPro" id="IPR043128">
    <property type="entry name" value="Rev_trsase/Diguanyl_cyclase"/>
</dbReference>
<evidence type="ECO:0000259" key="9">
    <source>
        <dbReference type="PROSITE" id="PS50887"/>
    </source>
</evidence>